<gene>
    <name evidence="2" type="ORF">ACFFN0_08910</name>
</gene>
<dbReference type="PANTHER" id="PTHR43433:SF5">
    <property type="entry name" value="AB HYDROLASE-1 DOMAIN-CONTAINING PROTEIN"/>
    <property type="match status" value="1"/>
</dbReference>
<dbReference type="GO" id="GO:0016787">
    <property type="term" value="F:hydrolase activity"/>
    <property type="evidence" value="ECO:0007669"/>
    <property type="project" value="UniProtKB-KW"/>
</dbReference>
<sequence length="265" mass="28199">MRWRSVVEFEHAGTRTHVHRLGPDTDQQHVLVHGIGMGRHYLTPLAESLAGSAGVHVLELPGFGDAPTPDEPLTVEQLAAVVVAYVRRTGMTRPVLVGHSMGAQVVVEAALQGPDVVGPVVAVAGVVDPGARSAGRQGMRMLADLFVETPSTVAALVRDWLRTGPRRYLETVPLMLAYPTEEAVARLPVPLLVVRGDRDPVAPHDWADQLARLAPDGRLVEVPGAHAVMFTRPDEVAEQIVLHGLRGATAAGEDVAGEDVAGTVR</sequence>
<reference evidence="2 3" key="1">
    <citation type="submission" date="2024-09" db="EMBL/GenBank/DDBJ databases">
        <authorList>
            <person name="Sun Q."/>
            <person name="Mori K."/>
        </authorList>
    </citation>
    <scope>NUCLEOTIDE SEQUENCE [LARGE SCALE GENOMIC DNA]</scope>
    <source>
        <strain evidence="2 3">JCM 12763</strain>
    </source>
</reference>
<protein>
    <submittedName>
        <fullName evidence="2">Alpha/beta fold hydrolase</fullName>
    </submittedName>
</protein>
<evidence type="ECO:0000313" key="2">
    <source>
        <dbReference type="EMBL" id="MFB9732162.1"/>
    </source>
</evidence>
<comment type="caution">
    <text evidence="2">The sequence shown here is derived from an EMBL/GenBank/DDBJ whole genome shotgun (WGS) entry which is preliminary data.</text>
</comment>
<dbReference type="InterPro" id="IPR050471">
    <property type="entry name" value="AB_hydrolase"/>
</dbReference>
<dbReference type="Gene3D" id="3.40.50.1820">
    <property type="entry name" value="alpha/beta hydrolase"/>
    <property type="match status" value="1"/>
</dbReference>
<evidence type="ECO:0000313" key="3">
    <source>
        <dbReference type="Proteomes" id="UP001589613"/>
    </source>
</evidence>
<feature type="domain" description="AB hydrolase-1" evidence="1">
    <location>
        <begin position="30"/>
        <end position="238"/>
    </location>
</feature>
<proteinExistence type="predicted"/>
<keyword evidence="2" id="KW-0378">Hydrolase</keyword>
<dbReference type="RefSeq" id="WP_141338250.1">
    <property type="nucleotide sequence ID" value="NZ_JBHMAX010000017.1"/>
</dbReference>
<dbReference type="Pfam" id="PF12697">
    <property type="entry name" value="Abhydrolase_6"/>
    <property type="match status" value="1"/>
</dbReference>
<dbReference type="EMBL" id="JBHMAX010000017">
    <property type="protein sequence ID" value="MFB9732162.1"/>
    <property type="molecule type" value="Genomic_DNA"/>
</dbReference>
<dbReference type="PANTHER" id="PTHR43433">
    <property type="entry name" value="HYDROLASE, ALPHA/BETA FOLD FAMILY PROTEIN"/>
    <property type="match status" value="1"/>
</dbReference>
<dbReference type="SUPFAM" id="SSF53474">
    <property type="entry name" value="alpha/beta-Hydrolases"/>
    <property type="match status" value="1"/>
</dbReference>
<dbReference type="InterPro" id="IPR000073">
    <property type="entry name" value="AB_hydrolase_1"/>
</dbReference>
<organism evidence="2 3">
    <name type="scientific">Ornithinimicrobium kibberense</name>
    <dbReference type="NCBI Taxonomy" id="282060"/>
    <lineage>
        <taxon>Bacteria</taxon>
        <taxon>Bacillati</taxon>
        <taxon>Actinomycetota</taxon>
        <taxon>Actinomycetes</taxon>
        <taxon>Micrococcales</taxon>
        <taxon>Ornithinimicrobiaceae</taxon>
        <taxon>Ornithinimicrobium</taxon>
    </lineage>
</organism>
<dbReference type="InterPro" id="IPR029058">
    <property type="entry name" value="AB_hydrolase_fold"/>
</dbReference>
<name>A0ABV5V307_9MICO</name>
<dbReference type="Proteomes" id="UP001589613">
    <property type="component" value="Unassembled WGS sequence"/>
</dbReference>
<keyword evidence="3" id="KW-1185">Reference proteome</keyword>
<evidence type="ECO:0000259" key="1">
    <source>
        <dbReference type="Pfam" id="PF12697"/>
    </source>
</evidence>
<accession>A0ABV5V307</accession>